<comment type="caution">
    <text evidence="2">The sequence shown here is derived from an EMBL/GenBank/DDBJ whole genome shotgun (WGS) entry which is preliminary data.</text>
</comment>
<keyword evidence="1" id="KW-0732">Signal</keyword>
<organism evidence="2 3">
    <name type="scientific">Rheinheimera nanhaiensis E407-8</name>
    <dbReference type="NCBI Taxonomy" id="562729"/>
    <lineage>
        <taxon>Bacteria</taxon>
        <taxon>Pseudomonadati</taxon>
        <taxon>Pseudomonadota</taxon>
        <taxon>Gammaproteobacteria</taxon>
        <taxon>Chromatiales</taxon>
        <taxon>Chromatiaceae</taxon>
        <taxon>Rheinheimera</taxon>
    </lineage>
</organism>
<sequence length="119" mass="12958">MKKILTALGLLLASGSTMAAQMECMVDTAAYDNWSQGYCISLEYTMDNNPNDAIWRVVGTTKPISSVIWSEAASGCASSSTYCTKPIRPYMEHVGKAIVLYTDGTWTSVQATAYFETGF</sequence>
<dbReference type="AlphaFoldDB" id="I1DTU2"/>
<name>I1DTU2_9GAMM</name>
<evidence type="ECO:0000313" key="2">
    <source>
        <dbReference type="EMBL" id="GAB57470.1"/>
    </source>
</evidence>
<gene>
    <name evidence="2" type="ORF">RNAN_0438</name>
</gene>
<evidence type="ECO:0000256" key="1">
    <source>
        <dbReference type="SAM" id="SignalP"/>
    </source>
</evidence>
<feature type="chain" id="PRO_5003638880" evidence="1">
    <location>
        <begin position="20"/>
        <end position="119"/>
    </location>
</feature>
<reference evidence="2 3" key="1">
    <citation type="journal article" date="2012" name="J. Bacteriol.">
        <title>Genome Sequence of the Protease-Producing Bacterium Rheinheimera nanhaiensis E407-8T, Isolated from Deep-Sea Sediment of the South China Sea.</title>
        <authorList>
            <person name="Zhang X.-Y."/>
            <person name="Zhang Y.-J."/>
            <person name="Qin Q.-L."/>
            <person name="Xie B.-B."/>
            <person name="Chen X.-L."/>
            <person name="Zhou B.-C."/>
            <person name="Zhang Y.-Z."/>
        </authorList>
    </citation>
    <scope>NUCLEOTIDE SEQUENCE [LARGE SCALE GENOMIC DNA]</scope>
    <source>
        <strain evidence="2 3">E407-8</strain>
    </source>
</reference>
<evidence type="ECO:0000313" key="3">
    <source>
        <dbReference type="Proteomes" id="UP000004374"/>
    </source>
</evidence>
<dbReference type="Proteomes" id="UP000004374">
    <property type="component" value="Unassembled WGS sequence"/>
</dbReference>
<dbReference type="RefSeq" id="WP_008218299.1">
    <property type="nucleotide sequence ID" value="NZ_BAFK01000002.1"/>
</dbReference>
<proteinExistence type="predicted"/>
<dbReference type="OrthoDB" id="6293209at2"/>
<dbReference type="EMBL" id="BAFK01000002">
    <property type="protein sequence ID" value="GAB57470.1"/>
    <property type="molecule type" value="Genomic_DNA"/>
</dbReference>
<feature type="signal peptide" evidence="1">
    <location>
        <begin position="1"/>
        <end position="19"/>
    </location>
</feature>
<keyword evidence="3" id="KW-1185">Reference proteome</keyword>
<accession>I1DTU2</accession>
<protein>
    <submittedName>
        <fullName evidence="2">Uncharacterized protein</fullName>
    </submittedName>
</protein>